<organism evidence="1 2">
    <name type="scientific">Lentithecium fluviatile CBS 122367</name>
    <dbReference type="NCBI Taxonomy" id="1168545"/>
    <lineage>
        <taxon>Eukaryota</taxon>
        <taxon>Fungi</taxon>
        <taxon>Dikarya</taxon>
        <taxon>Ascomycota</taxon>
        <taxon>Pezizomycotina</taxon>
        <taxon>Dothideomycetes</taxon>
        <taxon>Pleosporomycetidae</taxon>
        <taxon>Pleosporales</taxon>
        <taxon>Massarineae</taxon>
        <taxon>Lentitheciaceae</taxon>
        <taxon>Lentithecium</taxon>
    </lineage>
</organism>
<proteinExistence type="predicted"/>
<dbReference type="EMBL" id="MU005581">
    <property type="protein sequence ID" value="KAF2684283.1"/>
    <property type="molecule type" value="Genomic_DNA"/>
</dbReference>
<dbReference type="AlphaFoldDB" id="A0A6G1J235"/>
<protein>
    <submittedName>
        <fullName evidence="1">Uncharacterized protein</fullName>
    </submittedName>
</protein>
<gene>
    <name evidence="1" type="ORF">K458DRAFT_388750</name>
</gene>
<accession>A0A6G1J235</accession>
<keyword evidence="2" id="KW-1185">Reference proteome</keyword>
<evidence type="ECO:0000313" key="2">
    <source>
        <dbReference type="Proteomes" id="UP000799291"/>
    </source>
</evidence>
<name>A0A6G1J235_9PLEO</name>
<dbReference type="Proteomes" id="UP000799291">
    <property type="component" value="Unassembled WGS sequence"/>
</dbReference>
<evidence type="ECO:0000313" key="1">
    <source>
        <dbReference type="EMBL" id="KAF2684283.1"/>
    </source>
</evidence>
<sequence>MGFLGQQVSRSEYYVKQDGYINLLKEEATSRAANNVLFTELECLGGAKTILGLGYEEWKQVENEVAGKVRETPKNLRKVFDDMEFLAVASEKEKRAQIDADQIAQQSPINHADLHTFPVFHTDPDWAKHDTPKEARPAFPAKGLAVDPTRYQLDYARGLKSLAESKQLKTETKTDINIKNLKNVLYTQFGKLGGCSNFFEKTTADEFEWGS</sequence>
<reference evidence="1" key="1">
    <citation type="journal article" date="2020" name="Stud. Mycol.">
        <title>101 Dothideomycetes genomes: a test case for predicting lifestyles and emergence of pathogens.</title>
        <authorList>
            <person name="Haridas S."/>
            <person name="Albert R."/>
            <person name="Binder M."/>
            <person name="Bloem J."/>
            <person name="Labutti K."/>
            <person name="Salamov A."/>
            <person name="Andreopoulos B."/>
            <person name="Baker S."/>
            <person name="Barry K."/>
            <person name="Bills G."/>
            <person name="Bluhm B."/>
            <person name="Cannon C."/>
            <person name="Castanera R."/>
            <person name="Culley D."/>
            <person name="Daum C."/>
            <person name="Ezra D."/>
            <person name="Gonzalez J."/>
            <person name="Henrissat B."/>
            <person name="Kuo A."/>
            <person name="Liang C."/>
            <person name="Lipzen A."/>
            <person name="Lutzoni F."/>
            <person name="Magnuson J."/>
            <person name="Mondo S."/>
            <person name="Nolan M."/>
            <person name="Ohm R."/>
            <person name="Pangilinan J."/>
            <person name="Park H.-J."/>
            <person name="Ramirez L."/>
            <person name="Alfaro M."/>
            <person name="Sun H."/>
            <person name="Tritt A."/>
            <person name="Yoshinaga Y."/>
            <person name="Zwiers L.-H."/>
            <person name="Turgeon B."/>
            <person name="Goodwin S."/>
            <person name="Spatafora J."/>
            <person name="Crous P."/>
            <person name="Grigoriev I."/>
        </authorList>
    </citation>
    <scope>NUCLEOTIDE SEQUENCE</scope>
    <source>
        <strain evidence="1">CBS 122367</strain>
    </source>
</reference>